<dbReference type="EMBL" id="CAJHNH020006201">
    <property type="protein sequence ID" value="CAG5133422.1"/>
    <property type="molecule type" value="Genomic_DNA"/>
</dbReference>
<dbReference type="Proteomes" id="UP000678393">
    <property type="component" value="Unassembled WGS sequence"/>
</dbReference>
<dbReference type="SMART" id="SM00741">
    <property type="entry name" value="SapB"/>
    <property type="match status" value="1"/>
</dbReference>
<dbReference type="GO" id="GO:0050528">
    <property type="term" value="F:acyloxyacyl hydrolase activity"/>
    <property type="evidence" value="ECO:0007669"/>
    <property type="project" value="InterPro"/>
</dbReference>
<dbReference type="Pfam" id="PF20825">
    <property type="entry name" value="Saposin"/>
    <property type="match status" value="1"/>
</dbReference>
<dbReference type="InterPro" id="IPR008139">
    <property type="entry name" value="SaposinB_dom"/>
</dbReference>
<dbReference type="GO" id="GO:0005764">
    <property type="term" value="C:lysosome"/>
    <property type="evidence" value="ECO:0007669"/>
    <property type="project" value="InterPro"/>
</dbReference>
<protein>
    <recommendedName>
        <fullName evidence="3">Saposin B-type domain-containing protein</fullName>
    </recommendedName>
</protein>
<organism evidence="4 5">
    <name type="scientific">Candidula unifasciata</name>
    <dbReference type="NCBI Taxonomy" id="100452"/>
    <lineage>
        <taxon>Eukaryota</taxon>
        <taxon>Metazoa</taxon>
        <taxon>Spiralia</taxon>
        <taxon>Lophotrochozoa</taxon>
        <taxon>Mollusca</taxon>
        <taxon>Gastropoda</taxon>
        <taxon>Heterobranchia</taxon>
        <taxon>Euthyneura</taxon>
        <taxon>Panpulmonata</taxon>
        <taxon>Eupulmonata</taxon>
        <taxon>Stylommatophora</taxon>
        <taxon>Helicina</taxon>
        <taxon>Helicoidea</taxon>
        <taxon>Geomitridae</taxon>
        <taxon>Candidula</taxon>
    </lineage>
</organism>
<keyword evidence="5" id="KW-1185">Reference proteome</keyword>
<dbReference type="InterPro" id="IPR048593">
    <property type="entry name" value="AOAH_Saposin_N"/>
</dbReference>
<gene>
    <name evidence="4" type="ORF">CUNI_LOCUS18980</name>
</gene>
<dbReference type="OrthoDB" id="14839at2759"/>
<keyword evidence="2" id="KW-0325">Glycoprotein</keyword>
<reference evidence="4" key="1">
    <citation type="submission" date="2021-04" db="EMBL/GenBank/DDBJ databases">
        <authorList>
            <consortium name="Molecular Ecology Group"/>
        </authorList>
    </citation>
    <scope>NUCLEOTIDE SEQUENCE</scope>
</reference>
<accession>A0A8S3ZZ96</accession>
<dbReference type="InterPro" id="IPR036514">
    <property type="entry name" value="SGNH_hydro_sf"/>
</dbReference>
<dbReference type="GO" id="GO:0006665">
    <property type="term" value="P:sphingolipid metabolic process"/>
    <property type="evidence" value="ECO:0007669"/>
    <property type="project" value="InterPro"/>
</dbReference>
<dbReference type="PANTHER" id="PTHR15010">
    <property type="entry name" value="ACYLOXYACYL HYDROLASE"/>
    <property type="match status" value="1"/>
</dbReference>
<proteinExistence type="predicted"/>
<evidence type="ECO:0000256" key="1">
    <source>
        <dbReference type="ARBA" id="ARBA00023157"/>
    </source>
</evidence>
<dbReference type="GO" id="GO:0005509">
    <property type="term" value="F:calcium ion binding"/>
    <property type="evidence" value="ECO:0007669"/>
    <property type="project" value="TreeGrafter"/>
</dbReference>
<dbReference type="Pfam" id="PF00657">
    <property type="entry name" value="Lipase_GDSL"/>
    <property type="match status" value="1"/>
</dbReference>
<evidence type="ECO:0000259" key="3">
    <source>
        <dbReference type="PROSITE" id="PS50015"/>
    </source>
</evidence>
<dbReference type="InterPro" id="IPR008373">
    <property type="entry name" value="Saposin"/>
</dbReference>
<dbReference type="AlphaFoldDB" id="A0A8S3ZZ96"/>
<dbReference type="PRINTS" id="PR01797">
    <property type="entry name" value="SAPOSIN"/>
</dbReference>
<sequence>CTLANATKDVNGGKHCAVCVLLVALTEQLAEVNNASISDTLQKVCFYLPASFRPPCREAIEFMEPLLVELVVQRAGPDVACHALGFCRTDPGYERCESFAPTFQQESGLRFEEHVYRVKQSFKYRFPKIRLTSNVCDLPGITTVCKWIQKFTDLHEPLVDVDGDGFSAVKTLRGAYWRGKDCSDFSADYHPGAVPKHGDKEFDSNCNGIFGVDNQTNIPFEEELCGSSQARGVAALGDSIAANFHFPSKWVDPTHISKEAFIHLDTIVEDELDWPMMSSITGYGTNHWKEAVTGAVDSIYLRLRERNHCNHRDYQNIAVNGERSFSARKLVHSLSRLRDKDKPLIVFHVLVGNDVCNGHVDTLSHMTTPAVFYNNTVEILETLNTKLPKGSHVFLIGLADGQVLYDGLAERTHPLGSYWGTFTYAKFYDLLNCLQISPCTGWMNSNKTVRDLTTKRANELSDTLRWISVQQRHSYSNFQLYYLDNPVNEVIATWRKQGGQIWQLIDAADGFHTSQVTSALAAQVLWDKILSDYPEVFGAQNPHNELIQKLFGDQGGY</sequence>
<evidence type="ECO:0000256" key="2">
    <source>
        <dbReference type="ARBA" id="ARBA00023180"/>
    </source>
</evidence>
<dbReference type="PROSITE" id="PS50015">
    <property type="entry name" value="SAP_B"/>
    <property type="match status" value="1"/>
</dbReference>
<dbReference type="GO" id="GO:0016020">
    <property type="term" value="C:membrane"/>
    <property type="evidence" value="ECO:0007669"/>
    <property type="project" value="GOC"/>
</dbReference>
<dbReference type="PANTHER" id="PTHR15010:SF0">
    <property type="entry name" value="ACYLOXYACYL HYDROLASE"/>
    <property type="match status" value="1"/>
</dbReference>
<dbReference type="InterPro" id="IPR039676">
    <property type="entry name" value="AOAH"/>
</dbReference>
<feature type="non-terminal residue" evidence="4">
    <location>
        <position position="557"/>
    </location>
</feature>
<comment type="caution">
    <text evidence="4">The sequence shown here is derived from an EMBL/GenBank/DDBJ whole genome shotgun (WGS) entry which is preliminary data.</text>
</comment>
<feature type="domain" description="Saposin B-type" evidence="3">
    <location>
        <begin position="12"/>
        <end position="91"/>
    </location>
</feature>
<evidence type="ECO:0000313" key="5">
    <source>
        <dbReference type="Proteomes" id="UP000678393"/>
    </source>
</evidence>
<dbReference type="SUPFAM" id="SSF47862">
    <property type="entry name" value="Saposin"/>
    <property type="match status" value="1"/>
</dbReference>
<dbReference type="SUPFAM" id="SSF52266">
    <property type="entry name" value="SGNH hydrolase"/>
    <property type="match status" value="1"/>
</dbReference>
<evidence type="ECO:0000313" key="4">
    <source>
        <dbReference type="EMBL" id="CAG5133422.1"/>
    </source>
</evidence>
<dbReference type="InterPro" id="IPR001087">
    <property type="entry name" value="GDSL"/>
</dbReference>
<dbReference type="InterPro" id="IPR011001">
    <property type="entry name" value="Saposin-like"/>
</dbReference>
<dbReference type="Gene3D" id="3.40.50.1110">
    <property type="entry name" value="SGNH hydrolase"/>
    <property type="match status" value="1"/>
</dbReference>
<name>A0A8S3ZZ96_9EUPU</name>
<dbReference type="Gene3D" id="1.10.225.10">
    <property type="entry name" value="Saposin-like"/>
    <property type="match status" value="1"/>
</dbReference>
<dbReference type="GO" id="GO:0009104">
    <property type="term" value="P:lipopolysaccharide catabolic process"/>
    <property type="evidence" value="ECO:0007669"/>
    <property type="project" value="TreeGrafter"/>
</dbReference>
<keyword evidence="1" id="KW-1015">Disulfide bond</keyword>